<organism evidence="2 3">
    <name type="scientific">Nibrella saemangeumensis</name>
    <dbReference type="NCBI Taxonomy" id="1084526"/>
    <lineage>
        <taxon>Bacteria</taxon>
        <taxon>Pseudomonadati</taxon>
        <taxon>Bacteroidota</taxon>
        <taxon>Cytophagia</taxon>
        <taxon>Cytophagales</taxon>
        <taxon>Spirosomataceae</taxon>
        <taxon>Nibrella</taxon>
    </lineage>
</organism>
<feature type="signal peptide" evidence="1">
    <location>
        <begin position="1"/>
        <end position="26"/>
    </location>
</feature>
<evidence type="ECO:0000313" key="2">
    <source>
        <dbReference type="EMBL" id="GAA4449484.1"/>
    </source>
</evidence>
<proteinExistence type="predicted"/>
<dbReference type="Proteomes" id="UP001501175">
    <property type="component" value="Unassembled WGS sequence"/>
</dbReference>
<dbReference type="SUPFAM" id="SSF50998">
    <property type="entry name" value="Quinoprotein alcohol dehydrogenase-like"/>
    <property type="match status" value="1"/>
</dbReference>
<keyword evidence="3" id="KW-1185">Reference proteome</keyword>
<reference evidence="3" key="1">
    <citation type="journal article" date="2019" name="Int. J. Syst. Evol. Microbiol.">
        <title>The Global Catalogue of Microorganisms (GCM) 10K type strain sequencing project: providing services to taxonomists for standard genome sequencing and annotation.</title>
        <authorList>
            <consortium name="The Broad Institute Genomics Platform"/>
            <consortium name="The Broad Institute Genome Sequencing Center for Infectious Disease"/>
            <person name="Wu L."/>
            <person name="Ma J."/>
        </authorList>
    </citation>
    <scope>NUCLEOTIDE SEQUENCE [LARGE SCALE GENOMIC DNA]</scope>
    <source>
        <strain evidence="3">JCM 17927</strain>
    </source>
</reference>
<protein>
    <recommendedName>
        <fullName evidence="4">Por secretion system C-terminal sorting domain-containing protein</fullName>
    </recommendedName>
</protein>
<evidence type="ECO:0000256" key="1">
    <source>
        <dbReference type="SAM" id="SignalP"/>
    </source>
</evidence>
<dbReference type="PANTHER" id="PTHR42754:SF1">
    <property type="entry name" value="LIPOPROTEIN"/>
    <property type="match status" value="1"/>
</dbReference>
<evidence type="ECO:0000313" key="3">
    <source>
        <dbReference type="Proteomes" id="UP001501175"/>
    </source>
</evidence>
<gene>
    <name evidence="2" type="ORF">GCM10023189_08910</name>
</gene>
<name>A0ABP8MEV7_9BACT</name>
<dbReference type="RefSeq" id="WP_345241006.1">
    <property type="nucleotide sequence ID" value="NZ_BAABHD010000006.1"/>
</dbReference>
<accession>A0ABP8MEV7</accession>
<dbReference type="InterPro" id="IPR011047">
    <property type="entry name" value="Quinoprotein_ADH-like_sf"/>
</dbReference>
<dbReference type="EMBL" id="BAABHD010000006">
    <property type="protein sequence ID" value="GAA4449484.1"/>
    <property type="molecule type" value="Genomic_DNA"/>
</dbReference>
<comment type="caution">
    <text evidence="2">The sequence shown here is derived from an EMBL/GenBank/DDBJ whole genome shotgun (WGS) entry which is preliminary data.</text>
</comment>
<evidence type="ECO:0008006" key="4">
    <source>
        <dbReference type="Google" id="ProtNLM"/>
    </source>
</evidence>
<sequence>MLTSILTRKAAGFVGLCCLVANVLWAQGPTVDWQKAFGGSGTDVGYDVIPTTDGGFIMVGSTESTDGDLSSPVAVLRGQASNAMIARFDADGTKLWSKIYGGFSGDEAWGITRASDGGYVVVGYSATGDITFFPPTVTHGGDDFWIFKLSESGDILWEKLYGGSGSDRATAITTTLDGGYVVVGFTQSGDGDVTGYHGGNDYWVIRLDQFGNLLWQRALGGSSSDMAADVIATQDGGFLITGSAESGDGDVTGQKGSGDAWMVKLDAAGNMLWQRTYGGSRPDMASDIMETADGSLIIAGTTSSVDGDVSSPHGEFSDAWIFKLTATGDLVWQKPLGGTGFDFGSAIQPGPCGGYLLLGGVESNDGDVTGNHGGNDFWVANVSSTGNLLWQKSLGGSGQDIAYALTTLTGGSWIAVGETNSTDGDVTGNHGGFKDAWIVTLSTTPLVLATPLFDCQTGQLTLSVTAGNGNPVEFHTAILTKGWTTETNFYIESKHRKKSFKIRARQRNCADDGWEVVEVDFDPAAYCTPPRMGLTEQLSDLTVRVLGNPVQAGQLVVEVQGAEGQPLQIELINVQGQLIVTRQVEQAGELERHRLPVNQQAGLMILRVSTPAQKRMLRVLKTE</sequence>
<dbReference type="PANTHER" id="PTHR42754">
    <property type="entry name" value="ENDOGLUCANASE"/>
    <property type="match status" value="1"/>
</dbReference>
<feature type="chain" id="PRO_5046060988" description="Por secretion system C-terminal sorting domain-containing protein" evidence="1">
    <location>
        <begin position="27"/>
        <end position="623"/>
    </location>
</feature>
<keyword evidence="1" id="KW-0732">Signal</keyword>